<dbReference type="PANTHER" id="PTHR32227">
    <property type="entry name" value="GLUCAN ENDO-1,3-BETA-GLUCOSIDASE BG1-RELATED-RELATED"/>
    <property type="match status" value="1"/>
</dbReference>
<comment type="similarity">
    <text evidence="1 4">Belongs to the glycosyl hydrolase 17 family.</text>
</comment>
<dbReference type="PROSITE" id="PS00587">
    <property type="entry name" value="GLYCOSYL_HYDROL_F17"/>
    <property type="match status" value="1"/>
</dbReference>
<name>A0A830D7S7_9LAMI</name>
<evidence type="ECO:0000256" key="1">
    <source>
        <dbReference type="ARBA" id="ARBA00008773"/>
    </source>
</evidence>
<dbReference type="InterPro" id="IPR044965">
    <property type="entry name" value="Glyco_hydro_17_plant"/>
</dbReference>
<evidence type="ECO:0000256" key="2">
    <source>
        <dbReference type="ARBA" id="ARBA00022801"/>
    </source>
</evidence>
<reference evidence="6" key="1">
    <citation type="submission" date="2020-07" db="EMBL/GenBank/DDBJ databases">
        <title>Ethylene signaling mediates host invasion by parasitic plants.</title>
        <authorList>
            <person name="Yoshida S."/>
        </authorList>
    </citation>
    <scope>NUCLEOTIDE SEQUENCE</scope>
    <source>
        <strain evidence="6">Okayama</strain>
    </source>
</reference>
<evidence type="ECO:0000256" key="3">
    <source>
        <dbReference type="ARBA" id="ARBA00023295"/>
    </source>
</evidence>
<organism evidence="6 7">
    <name type="scientific">Phtheirospermum japonicum</name>
    <dbReference type="NCBI Taxonomy" id="374723"/>
    <lineage>
        <taxon>Eukaryota</taxon>
        <taxon>Viridiplantae</taxon>
        <taxon>Streptophyta</taxon>
        <taxon>Embryophyta</taxon>
        <taxon>Tracheophyta</taxon>
        <taxon>Spermatophyta</taxon>
        <taxon>Magnoliopsida</taxon>
        <taxon>eudicotyledons</taxon>
        <taxon>Gunneridae</taxon>
        <taxon>Pentapetalae</taxon>
        <taxon>asterids</taxon>
        <taxon>lamiids</taxon>
        <taxon>Lamiales</taxon>
        <taxon>Orobanchaceae</taxon>
        <taxon>Orobanchaceae incertae sedis</taxon>
        <taxon>Phtheirospermum</taxon>
    </lineage>
</organism>
<dbReference type="Pfam" id="PF00332">
    <property type="entry name" value="Glyco_hydro_17"/>
    <property type="match status" value="1"/>
</dbReference>
<evidence type="ECO:0000256" key="5">
    <source>
        <dbReference type="RuleBase" id="RU004336"/>
    </source>
</evidence>
<keyword evidence="7" id="KW-1185">Reference proteome</keyword>
<protein>
    <submittedName>
        <fullName evidence="6">Glucan endo-1 3-beta-glucosidase basic isoform</fullName>
    </submittedName>
</protein>
<proteinExistence type="inferred from homology"/>
<dbReference type="AlphaFoldDB" id="A0A830D7S7"/>
<accession>A0A830D7S7</accession>
<sequence>MLGNNLPSASDVVALYKQYNIQMTRLYDPNQPALEALRDSNIEVILGVPNSNLENLAASQANADAWVQNNVKNFANVKFKYIAVGNEVNPLLEPSTASFVLPAMQNINNAISSSGLGIKVSTSIDTRVLGNSYPPEDGAFRSDATSYMNPIVEFLVNNNAPLLVNVYPYFAYIGNKAQISLDYALFTSDGVVMPSGVKYQNLFYAIVDAMYAALEKSGGSSVRIVVSESGWPSAGGDTTTVEYATTYLKNLIQRVKDGTPKRPGQAIETYIFAMFDENQKNPEYEKSFGIFTPDKQLKYPISFN</sequence>
<keyword evidence="2 5" id="KW-0378">Hydrolase</keyword>
<evidence type="ECO:0000313" key="6">
    <source>
        <dbReference type="EMBL" id="GFQ04565.1"/>
    </source>
</evidence>
<dbReference type="FunFam" id="3.20.20.80:FF:000010">
    <property type="entry name" value="glucan endo-1,3-beta-glucosidase, basic"/>
    <property type="match status" value="1"/>
</dbReference>
<comment type="caution">
    <text evidence="6">The sequence shown here is derived from an EMBL/GenBank/DDBJ whole genome shotgun (WGS) entry which is preliminary data.</text>
</comment>
<keyword evidence="3 5" id="KW-0326">Glycosidase</keyword>
<gene>
    <name evidence="6" type="ORF">PHJA_002600400</name>
</gene>
<dbReference type="GO" id="GO:0005975">
    <property type="term" value="P:carbohydrate metabolic process"/>
    <property type="evidence" value="ECO:0007669"/>
    <property type="project" value="InterPro"/>
</dbReference>
<dbReference type="Proteomes" id="UP000653305">
    <property type="component" value="Unassembled WGS sequence"/>
</dbReference>
<dbReference type="Gene3D" id="3.20.20.80">
    <property type="entry name" value="Glycosidases"/>
    <property type="match status" value="1"/>
</dbReference>
<dbReference type="GO" id="GO:0004553">
    <property type="term" value="F:hydrolase activity, hydrolyzing O-glycosyl compounds"/>
    <property type="evidence" value="ECO:0007669"/>
    <property type="project" value="InterPro"/>
</dbReference>
<evidence type="ECO:0000256" key="4">
    <source>
        <dbReference type="RuleBase" id="RU004335"/>
    </source>
</evidence>
<dbReference type="InterPro" id="IPR017853">
    <property type="entry name" value="GH"/>
</dbReference>
<dbReference type="OrthoDB" id="941679at2759"/>
<dbReference type="InterPro" id="IPR000490">
    <property type="entry name" value="Glyco_hydro_17"/>
</dbReference>
<dbReference type="SUPFAM" id="SSF51445">
    <property type="entry name" value="(Trans)glycosidases"/>
    <property type="match status" value="1"/>
</dbReference>
<evidence type="ECO:0000313" key="7">
    <source>
        <dbReference type="Proteomes" id="UP000653305"/>
    </source>
</evidence>
<dbReference type="EMBL" id="BMAC01000954">
    <property type="protein sequence ID" value="GFQ04565.1"/>
    <property type="molecule type" value="Genomic_DNA"/>
</dbReference>